<proteinExistence type="inferred from homology"/>
<evidence type="ECO:0000313" key="4">
    <source>
        <dbReference type="Proteomes" id="UP000622604"/>
    </source>
</evidence>
<reference evidence="3" key="1">
    <citation type="journal article" date="2014" name="Int. J. Syst. Evol. Microbiol.">
        <title>Complete genome sequence of Corynebacterium casei LMG S-19264T (=DSM 44701T), isolated from a smear-ripened cheese.</title>
        <authorList>
            <consortium name="US DOE Joint Genome Institute (JGI-PGF)"/>
            <person name="Walter F."/>
            <person name="Albersmeier A."/>
            <person name="Kalinowski J."/>
            <person name="Ruckert C."/>
        </authorList>
    </citation>
    <scope>NUCLEOTIDE SEQUENCE</scope>
    <source>
        <strain evidence="3">KCTC 32337</strain>
    </source>
</reference>
<dbReference type="Gene3D" id="3.40.50.720">
    <property type="entry name" value="NAD(P)-binding Rossmann-like Domain"/>
    <property type="match status" value="1"/>
</dbReference>
<dbReference type="PANTHER" id="PTHR43639:SF1">
    <property type="entry name" value="SHORT-CHAIN DEHYDROGENASE_REDUCTASE FAMILY PROTEIN"/>
    <property type="match status" value="1"/>
</dbReference>
<evidence type="ECO:0000256" key="1">
    <source>
        <dbReference type="ARBA" id="ARBA00006484"/>
    </source>
</evidence>
<dbReference type="PROSITE" id="PS00061">
    <property type="entry name" value="ADH_SHORT"/>
    <property type="match status" value="1"/>
</dbReference>
<comment type="caution">
    <text evidence="3">The sequence shown here is derived from an EMBL/GenBank/DDBJ whole genome shotgun (WGS) entry which is preliminary data.</text>
</comment>
<dbReference type="InterPro" id="IPR002347">
    <property type="entry name" value="SDR_fam"/>
</dbReference>
<evidence type="ECO:0000313" key="3">
    <source>
        <dbReference type="EMBL" id="GGZ67052.1"/>
    </source>
</evidence>
<dbReference type="Pfam" id="PF13561">
    <property type="entry name" value="adh_short_C2"/>
    <property type="match status" value="1"/>
</dbReference>
<reference evidence="3" key="2">
    <citation type="submission" date="2020-09" db="EMBL/GenBank/DDBJ databases">
        <authorList>
            <person name="Sun Q."/>
            <person name="Kim S."/>
        </authorList>
    </citation>
    <scope>NUCLEOTIDE SEQUENCE</scope>
    <source>
        <strain evidence="3">KCTC 32337</strain>
    </source>
</reference>
<dbReference type="GO" id="GO:0016491">
    <property type="term" value="F:oxidoreductase activity"/>
    <property type="evidence" value="ECO:0007669"/>
    <property type="project" value="UniProtKB-KW"/>
</dbReference>
<dbReference type="FunFam" id="3.40.50.720:FF:000084">
    <property type="entry name" value="Short-chain dehydrogenase reductase"/>
    <property type="match status" value="1"/>
</dbReference>
<accession>A0A8H9IAM0</accession>
<dbReference type="SUPFAM" id="SSF51735">
    <property type="entry name" value="NAD(P)-binding Rossmann-fold domains"/>
    <property type="match status" value="1"/>
</dbReference>
<dbReference type="PANTHER" id="PTHR43639">
    <property type="entry name" value="OXIDOREDUCTASE, SHORT-CHAIN DEHYDROGENASE/REDUCTASE FAMILY (AFU_ORTHOLOGUE AFUA_5G02870)"/>
    <property type="match status" value="1"/>
</dbReference>
<dbReference type="PRINTS" id="PR00080">
    <property type="entry name" value="SDRFAMILY"/>
</dbReference>
<dbReference type="InterPro" id="IPR036291">
    <property type="entry name" value="NAD(P)-bd_dom_sf"/>
</dbReference>
<organism evidence="3 4">
    <name type="scientific">Paraglaciecola chathamensis</name>
    <dbReference type="NCBI Taxonomy" id="368405"/>
    <lineage>
        <taxon>Bacteria</taxon>
        <taxon>Pseudomonadati</taxon>
        <taxon>Pseudomonadota</taxon>
        <taxon>Gammaproteobacteria</taxon>
        <taxon>Alteromonadales</taxon>
        <taxon>Alteromonadaceae</taxon>
        <taxon>Paraglaciecola</taxon>
    </lineage>
</organism>
<dbReference type="Proteomes" id="UP000622604">
    <property type="component" value="Unassembled WGS sequence"/>
</dbReference>
<dbReference type="AlphaFoldDB" id="A0A8H9IAM0"/>
<dbReference type="RefSeq" id="WP_007986634.1">
    <property type="nucleotide sequence ID" value="NZ_BMZC01000007.1"/>
</dbReference>
<protein>
    <submittedName>
        <fullName evidence="3">Pteridine reductase</fullName>
    </submittedName>
</protein>
<dbReference type="EMBL" id="BMZC01000007">
    <property type="protein sequence ID" value="GGZ67052.1"/>
    <property type="molecule type" value="Genomic_DNA"/>
</dbReference>
<gene>
    <name evidence="3" type="primary">ptr1</name>
    <name evidence="3" type="ORF">GCM10011274_26910</name>
</gene>
<dbReference type="PRINTS" id="PR00081">
    <property type="entry name" value="GDHRDH"/>
</dbReference>
<keyword evidence="2" id="KW-0560">Oxidoreductase</keyword>
<evidence type="ECO:0000256" key="2">
    <source>
        <dbReference type="ARBA" id="ARBA00023002"/>
    </source>
</evidence>
<dbReference type="InterPro" id="IPR020904">
    <property type="entry name" value="Sc_DH/Rdtase_CS"/>
</dbReference>
<sequence length="247" mass="26636">MTAKVAFITGSAKRIGAVTATYLHDKGFNIVLHCHHSIEEAESLLVTLNSRRENSARLVVADVREIDTLAMLAEQVVAAFGRLDVLVNNASSFYPTPVGSITQTQWQDLFGSNVQAPLFLSQHLLPSLTAANGAIINMVDIHAERPLQQHTVYSMAKAALVTMTKSLAIELAPEIRVNGVAPGAILWPEQALDAADKEQVLQQIPAKSLGTPEDIAQAIHYLCEARYVTGHIISVDGGRSVVSSHKV</sequence>
<dbReference type="NCBIfam" id="NF006598">
    <property type="entry name" value="PRK09135.1"/>
    <property type="match status" value="1"/>
</dbReference>
<comment type="similarity">
    <text evidence="1">Belongs to the short-chain dehydrogenases/reductases (SDR) family.</text>
</comment>
<name>A0A8H9IAM0_9ALTE</name>